<evidence type="ECO:0000256" key="1">
    <source>
        <dbReference type="ARBA" id="ARBA00023157"/>
    </source>
</evidence>
<evidence type="ECO:0000313" key="3">
    <source>
        <dbReference type="EMBL" id="CAG5130073.1"/>
    </source>
</evidence>
<dbReference type="OrthoDB" id="10045365at2759"/>
<evidence type="ECO:0000259" key="2">
    <source>
        <dbReference type="Pfam" id="PF07645"/>
    </source>
</evidence>
<keyword evidence="1" id="KW-1015">Disulfide bond</keyword>
<comment type="caution">
    <text evidence="3">The sequence shown here is derived from an EMBL/GenBank/DDBJ whole genome shotgun (WGS) entry which is preliminary data.</text>
</comment>
<dbReference type="Proteomes" id="UP000678393">
    <property type="component" value="Unassembled WGS sequence"/>
</dbReference>
<dbReference type="SUPFAM" id="SSF57196">
    <property type="entry name" value="EGF/Laminin"/>
    <property type="match status" value="1"/>
</dbReference>
<dbReference type="AlphaFoldDB" id="A0A8S3ZKS4"/>
<feature type="domain" description="NOTCH1 EGF-like calcium-binding" evidence="2">
    <location>
        <begin position="2"/>
        <end position="25"/>
    </location>
</feature>
<organism evidence="3 4">
    <name type="scientific">Candidula unifasciata</name>
    <dbReference type="NCBI Taxonomy" id="100452"/>
    <lineage>
        <taxon>Eukaryota</taxon>
        <taxon>Metazoa</taxon>
        <taxon>Spiralia</taxon>
        <taxon>Lophotrochozoa</taxon>
        <taxon>Mollusca</taxon>
        <taxon>Gastropoda</taxon>
        <taxon>Heterobranchia</taxon>
        <taxon>Euthyneura</taxon>
        <taxon>Panpulmonata</taxon>
        <taxon>Eupulmonata</taxon>
        <taxon>Stylommatophora</taxon>
        <taxon>Helicina</taxon>
        <taxon>Helicoidea</taxon>
        <taxon>Geomitridae</taxon>
        <taxon>Candidula</taxon>
    </lineage>
</organism>
<feature type="non-terminal residue" evidence="3">
    <location>
        <position position="59"/>
    </location>
</feature>
<dbReference type="Pfam" id="PF07645">
    <property type="entry name" value="EGF_CA"/>
    <property type="match status" value="1"/>
</dbReference>
<proteinExistence type="predicted"/>
<reference evidence="3" key="1">
    <citation type="submission" date="2021-04" db="EMBL/GenBank/DDBJ databases">
        <authorList>
            <consortium name="Molecular Ecology Group"/>
        </authorList>
    </citation>
    <scope>NUCLEOTIDE SEQUENCE</scope>
</reference>
<gene>
    <name evidence="3" type="ORF">CUNI_LOCUS15631</name>
</gene>
<dbReference type="EMBL" id="CAJHNH020003827">
    <property type="protein sequence ID" value="CAG5130073.1"/>
    <property type="molecule type" value="Genomic_DNA"/>
</dbReference>
<name>A0A8S3ZKS4_9EUPU</name>
<protein>
    <recommendedName>
        <fullName evidence="2">NOTCH1 EGF-like calcium-binding domain-containing protein</fullName>
    </recommendedName>
</protein>
<evidence type="ECO:0000313" key="4">
    <source>
        <dbReference type="Proteomes" id="UP000678393"/>
    </source>
</evidence>
<feature type="non-terminal residue" evidence="3">
    <location>
        <position position="1"/>
    </location>
</feature>
<sequence length="59" mass="6746">LCQRANMYCRNTRGSYKCVCRNGYVMSLLGHCTPCSLYTRGANCSEMCQCEIEKTVYCE</sequence>
<keyword evidence="4" id="KW-1185">Reference proteome</keyword>
<dbReference type="InterPro" id="IPR049883">
    <property type="entry name" value="NOTCH1_EGF-like"/>
</dbReference>
<accession>A0A8S3ZKS4</accession>
<dbReference type="Gene3D" id="2.10.25.10">
    <property type="entry name" value="Laminin"/>
    <property type="match status" value="1"/>
</dbReference>